<feature type="region of interest" description="Disordered" evidence="1">
    <location>
        <begin position="244"/>
        <end position="263"/>
    </location>
</feature>
<dbReference type="Proteomes" id="UP001153269">
    <property type="component" value="Unassembled WGS sequence"/>
</dbReference>
<feature type="compositionally biased region" description="Basic and acidic residues" evidence="1">
    <location>
        <begin position="252"/>
        <end position="263"/>
    </location>
</feature>
<proteinExistence type="predicted"/>
<reference evidence="2" key="1">
    <citation type="submission" date="2020-03" db="EMBL/GenBank/DDBJ databases">
        <authorList>
            <person name="Weist P."/>
        </authorList>
    </citation>
    <scope>NUCLEOTIDE SEQUENCE</scope>
</reference>
<comment type="caution">
    <text evidence="2">The sequence shown here is derived from an EMBL/GenBank/DDBJ whole genome shotgun (WGS) entry which is preliminary data.</text>
</comment>
<gene>
    <name evidence="2" type="ORF">PLEPLA_LOCUS48260</name>
</gene>
<keyword evidence="3" id="KW-1185">Reference proteome</keyword>
<organism evidence="2 3">
    <name type="scientific">Pleuronectes platessa</name>
    <name type="common">European plaice</name>
    <dbReference type="NCBI Taxonomy" id="8262"/>
    <lineage>
        <taxon>Eukaryota</taxon>
        <taxon>Metazoa</taxon>
        <taxon>Chordata</taxon>
        <taxon>Craniata</taxon>
        <taxon>Vertebrata</taxon>
        <taxon>Euteleostomi</taxon>
        <taxon>Actinopterygii</taxon>
        <taxon>Neopterygii</taxon>
        <taxon>Teleostei</taxon>
        <taxon>Neoteleostei</taxon>
        <taxon>Acanthomorphata</taxon>
        <taxon>Carangaria</taxon>
        <taxon>Pleuronectiformes</taxon>
        <taxon>Pleuronectoidei</taxon>
        <taxon>Pleuronectidae</taxon>
        <taxon>Pleuronectes</taxon>
    </lineage>
</organism>
<evidence type="ECO:0000256" key="1">
    <source>
        <dbReference type="SAM" id="MobiDB-lite"/>
    </source>
</evidence>
<name>A0A9N7ZFN4_PLEPL</name>
<dbReference type="EMBL" id="CADEAL010004476">
    <property type="protein sequence ID" value="CAB1460409.1"/>
    <property type="molecule type" value="Genomic_DNA"/>
</dbReference>
<sequence>MDVGWPAAAASHWGKSSSPLSRHDFQGRVIKFEMPTLLHSGCRCGEYVQEETDPLVTCPLTPRGQISPAHNNWRHVPSGYCCPPSGEYVNERSGSWPPDHSPRVATGASRCFQISAANVLLGVAICFSCISHRSRAEDGLLAPAASTTRLLLWGVTPPQRGQGAEPVMEWTSGGKLFIVRVCAAREESPLHPARPFFSEFKESSRADAVTPGGPYLPLTYYEGMLHLRLEQEAVLLSWRLFSENSCPSSPARAERSMGCDTGH</sequence>
<dbReference type="AlphaFoldDB" id="A0A9N7ZFN4"/>
<accession>A0A9N7ZFN4</accession>
<protein>
    <submittedName>
        <fullName evidence="2">Uncharacterized protein</fullName>
    </submittedName>
</protein>
<evidence type="ECO:0000313" key="2">
    <source>
        <dbReference type="EMBL" id="CAB1460409.1"/>
    </source>
</evidence>
<evidence type="ECO:0000313" key="3">
    <source>
        <dbReference type="Proteomes" id="UP001153269"/>
    </source>
</evidence>